<dbReference type="AlphaFoldDB" id="A0A3N2C2M0"/>
<comment type="catalytic activity">
    <reaction evidence="4">
        <text>L-kynurenine + H2O = anthranilate + L-alanine + H(+)</text>
        <dbReference type="Rhea" id="RHEA:16813"/>
        <dbReference type="ChEBI" id="CHEBI:15377"/>
        <dbReference type="ChEBI" id="CHEBI:15378"/>
        <dbReference type="ChEBI" id="CHEBI:16567"/>
        <dbReference type="ChEBI" id="CHEBI:57959"/>
        <dbReference type="ChEBI" id="CHEBI:57972"/>
        <dbReference type="EC" id="3.7.1.3"/>
    </reaction>
</comment>
<evidence type="ECO:0000256" key="2">
    <source>
        <dbReference type="ARBA" id="ARBA00022801"/>
    </source>
</evidence>
<comment type="catalytic activity">
    <reaction evidence="4">
        <text>3-hydroxy-L-kynurenine + H2O = 3-hydroxyanthranilate + L-alanine + H(+)</text>
        <dbReference type="Rhea" id="RHEA:25143"/>
        <dbReference type="ChEBI" id="CHEBI:15377"/>
        <dbReference type="ChEBI" id="CHEBI:15378"/>
        <dbReference type="ChEBI" id="CHEBI:36559"/>
        <dbReference type="ChEBI" id="CHEBI:57972"/>
        <dbReference type="ChEBI" id="CHEBI:58125"/>
        <dbReference type="EC" id="3.7.1.3"/>
    </reaction>
</comment>
<dbReference type="GO" id="GO:0005737">
    <property type="term" value="C:cytoplasm"/>
    <property type="evidence" value="ECO:0007669"/>
    <property type="project" value="InterPro"/>
</dbReference>
<name>A0A3N2C2M0_9MICO</name>
<dbReference type="GO" id="GO:0009435">
    <property type="term" value="P:NAD+ biosynthetic process"/>
    <property type="evidence" value="ECO:0007669"/>
    <property type="project" value="UniProtKB-UniPathway"/>
</dbReference>
<dbReference type="GO" id="GO:0030170">
    <property type="term" value="F:pyridoxal phosphate binding"/>
    <property type="evidence" value="ECO:0007669"/>
    <property type="project" value="InterPro"/>
</dbReference>
<organism evidence="5 6">
    <name type="scientific">Plantibacter flavus</name>
    <dbReference type="NCBI Taxonomy" id="150123"/>
    <lineage>
        <taxon>Bacteria</taxon>
        <taxon>Bacillati</taxon>
        <taxon>Actinomycetota</taxon>
        <taxon>Actinomycetes</taxon>
        <taxon>Micrococcales</taxon>
        <taxon>Microbacteriaceae</taxon>
        <taxon>Plantibacter</taxon>
    </lineage>
</organism>
<dbReference type="PANTHER" id="PTHR14084:SF0">
    <property type="entry name" value="KYNURENINASE"/>
    <property type="match status" value="1"/>
</dbReference>
<dbReference type="SUPFAM" id="SSF53383">
    <property type="entry name" value="PLP-dependent transferases"/>
    <property type="match status" value="1"/>
</dbReference>
<evidence type="ECO:0000313" key="6">
    <source>
        <dbReference type="Proteomes" id="UP000266915"/>
    </source>
</evidence>
<dbReference type="GO" id="GO:0030429">
    <property type="term" value="F:kynureninase activity"/>
    <property type="evidence" value="ECO:0007669"/>
    <property type="project" value="UniProtKB-EC"/>
</dbReference>
<comment type="caution">
    <text evidence="5">The sequence shown here is derived from an EMBL/GenBank/DDBJ whole genome shotgun (WGS) entry which is preliminary data.</text>
</comment>
<dbReference type="GO" id="GO:0019441">
    <property type="term" value="P:L-tryptophan catabolic process to kynurenine"/>
    <property type="evidence" value="ECO:0007669"/>
    <property type="project" value="TreeGrafter"/>
</dbReference>
<evidence type="ECO:0000313" key="5">
    <source>
        <dbReference type="EMBL" id="ROR81758.1"/>
    </source>
</evidence>
<comment type="function">
    <text evidence="4">Catalyzes the cleavage of L-kynurenine (L-Kyn) and L-3-hydroxykynurenine (L-3OHKyn) into anthranilic acid (AA) and 3-hydroxyanthranilic acid (3-OHAA), respectively.</text>
</comment>
<dbReference type="GO" id="GO:0097053">
    <property type="term" value="P:L-kynurenine catabolic process"/>
    <property type="evidence" value="ECO:0007669"/>
    <property type="project" value="UniProtKB-UniPathway"/>
</dbReference>
<dbReference type="UniPathway" id="UPA00334">
    <property type="reaction ID" value="UER00455"/>
</dbReference>
<keyword evidence="2 4" id="KW-0378">Hydrolase</keyword>
<dbReference type="PIRSF" id="PIRSF038800">
    <property type="entry name" value="KYNU"/>
    <property type="match status" value="1"/>
</dbReference>
<sequence length="432" mass="45946">MVDAAAPTTSARQDARVLDETDPLAKHRAAFVPAEGVVAYLDGNSLGRPLRATAERLQSFIAEEWGTRLIRSWDDRWFELPLTLGDRLGAVVLGAATGQTVVADSTTVLLYKLIRAAVDATSSAGGAAGRDELVIDAGNFPTDRFVIEGIAAERGLRVRWIDADPVHGVAAHQLREVVREQTALVVLSQVDYRSGALLDVEELTAIAHQAGALVLWDLCHSAGAVPIELDAWGVDLAVGCSYKYLGGGPGAPAFAYVAARHQDRLLQPIQGWMGAADVFAMADAYQPAVGMRRFLSGTPPIVGMLPLEDSLTLIESAGVAAIRAKSVALTTFAISWADEHLADSGVRVMTPRDPARRGGHVTLGHPSFREITPLLWNAGVIPDFRHPDGLRIGVAPLSSGFAELELGLIRIAEAVHRWTASHGSTPPGGRPS</sequence>
<keyword evidence="3 4" id="KW-0663">Pyridoxal phosphate</keyword>
<dbReference type="EMBL" id="RKHL01000001">
    <property type="protein sequence ID" value="ROR81758.1"/>
    <property type="molecule type" value="Genomic_DNA"/>
</dbReference>
<dbReference type="Pfam" id="PF22580">
    <property type="entry name" value="KYNU_C"/>
    <property type="match status" value="1"/>
</dbReference>
<proteinExistence type="inferred from homology"/>
<dbReference type="Proteomes" id="UP000266915">
    <property type="component" value="Unassembled WGS sequence"/>
</dbReference>
<comment type="similarity">
    <text evidence="4">Belongs to the kynureninase family.</text>
</comment>
<dbReference type="Gene3D" id="3.40.640.10">
    <property type="entry name" value="Type I PLP-dependent aspartate aminotransferase-like (Major domain)"/>
    <property type="match status" value="1"/>
</dbReference>
<evidence type="ECO:0000256" key="1">
    <source>
        <dbReference type="ARBA" id="ARBA00022642"/>
    </source>
</evidence>
<dbReference type="PANTHER" id="PTHR14084">
    <property type="entry name" value="KYNURENINASE"/>
    <property type="match status" value="1"/>
</dbReference>
<dbReference type="InterPro" id="IPR010111">
    <property type="entry name" value="Kynureninase"/>
</dbReference>
<evidence type="ECO:0000256" key="3">
    <source>
        <dbReference type="ARBA" id="ARBA00022898"/>
    </source>
</evidence>
<dbReference type="RefSeq" id="WP_085510822.1">
    <property type="nucleotide sequence ID" value="NZ_FXAP01000001.1"/>
</dbReference>
<reference evidence="5 6" key="1">
    <citation type="submission" date="2018-11" db="EMBL/GenBank/DDBJ databases">
        <title>Sequencing the genomes of 1000 actinobacteria strains.</title>
        <authorList>
            <person name="Klenk H.-P."/>
        </authorList>
    </citation>
    <scope>NUCLEOTIDE SEQUENCE [LARGE SCALE GENOMIC DNA]</scope>
    <source>
        <strain evidence="5 6">DSM 14012</strain>
    </source>
</reference>
<dbReference type="UniPathway" id="UPA00253">
    <property type="reaction ID" value="UER00329"/>
</dbReference>
<keyword evidence="1 4" id="KW-0662">Pyridine nucleotide biosynthesis</keyword>
<accession>A0A3N2C2M0</accession>
<dbReference type="EC" id="3.7.1.3" evidence="4"/>
<dbReference type="InterPro" id="IPR015422">
    <property type="entry name" value="PyrdxlP-dep_Trfase_small"/>
</dbReference>
<comment type="pathway">
    <text evidence="4">Cofactor biosynthesis; NAD(+) biosynthesis; quinolinate from L-kynurenine: step 2/3.</text>
</comment>
<dbReference type="InterPro" id="IPR015424">
    <property type="entry name" value="PyrdxlP-dep_Trfase"/>
</dbReference>
<comment type="subunit">
    <text evidence="4">Homodimer.</text>
</comment>
<dbReference type="Gene3D" id="3.90.1150.10">
    <property type="entry name" value="Aspartate Aminotransferase, domain 1"/>
    <property type="match status" value="1"/>
</dbReference>
<dbReference type="GO" id="GO:0043420">
    <property type="term" value="P:anthranilate metabolic process"/>
    <property type="evidence" value="ECO:0007669"/>
    <property type="project" value="TreeGrafter"/>
</dbReference>
<evidence type="ECO:0000256" key="4">
    <source>
        <dbReference type="PIRNR" id="PIRNR038800"/>
    </source>
</evidence>
<dbReference type="InterPro" id="IPR015421">
    <property type="entry name" value="PyrdxlP-dep_Trfase_major"/>
</dbReference>
<keyword evidence="6" id="KW-1185">Reference proteome</keyword>
<comment type="cofactor">
    <cofactor evidence="4">
        <name>pyridoxal 5'-phosphate</name>
        <dbReference type="ChEBI" id="CHEBI:597326"/>
    </cofactor>
</comment>
<gene>
    <name evidence="5" type="ORF">EDD42_1829</name>
</gene>
<comment type="pathway">
    <text evidence="4">Amino-acid degradation; L-kynurenine degradation; L-alanine and anthranilate from L-kynurenine: step 1/1.</text>
</comment>
<protein>
    <recommendedName>
        <fullName evidence="4">Kynureninase</fullName>
        <ecNumber evidence="4">3.7.1.3</ecNumber>
    </recommendedName>
</protein>